<keyword evidence="3" id="KW-0804">Transcription</keyword>
<dbReference type="PROSITE" id="PS50090">
    <property type="entry name" value="MYB_LIKE"/>
    <property type="match status" value="2"/>
</dbReference>
<feature type="region of interest" description="Disordered" evidence="5">
    <location>
        <begin position="1"/>
        <end position="38"/>
    </location>
</feature>
<feature type="domain" description="Myb-like" evidence="6">
    <location>
        <begin position="203"/>
        <end position="254"/>
    </location>
</feature>
<feature type="compositionally biased region" description="Low complexity" evidence="5">
    <location>
        <begin position="105"/>
        <end position="131"/>
    </location>
</feature>
<evidence type="ECO:0000259" key="7">
    <source>
        <dbReference type="PROSITE" id="PS51294"/>
    </source>
</evidence>
<feature type="compositionally biased region" description="Polar residues" evidence="5">
    <location>
        <begin position="1"/>
        <end position="13"/>
    </location>
</feature>
<evidence type="ECO:0000313" key="8">
    <source>
        <dbReference type="EMBL" id="KAK8886614.1"/>
    </source>
</evidence>
<feature type="compositionally biased region" description="Polar residues" evidence="5">
    <location>
        <begin position="297"/>
        <end position="307"/>
    </location>
</feature>
<keyword evidence="2" id="KW-0238">DNA-binding</keyword>
<sequence length="450" mass="52394">MNNGNNTNIISTENMEKISYPSNVDNGEGNKDTNQKNYQFFDETKTIEKKTEEEDFMNSKVVGRRDILRKRKEKKKTDSYYQDSDNDDLDYVLEDDMVYDKRSKGSSNRNRYSKNYSNSRISRGSRSIISGEESKDNEENQFRIHRNDSNGNNLHCGWKPEEDARLREAIELYGTLDWMKISNFVGNGRTRSQCSQRWHRCLDPHISKEKWSMEEIELLQQLVAEYGDRSWARIASKMEKRCDVQCRYMYKRLVSKKTIRGIPNNSLQKSNGNSSDELDNHNNNFENEKNSNDNLNPYPQNIPSNTPHQNIFMINQKDFLLHQPQLNLPTNNYDSSSSFIQTNHMNNNNDYQSNMMKTNNMTETSIFPISESVFSLFDIPGVSRINLSSCGDMNSEKTNQQNGNIMNYPPPLQKHFDVKQAEITNIQISEPVIKTTPIDELMEGFPYSKI</sequence>
<dbReference type="Proteomes" id="UP001470230">
    <property type="component" value="Unassembled WGS sequence"/>
</dbReference>
<dbReference type="PANTHER" id="PTHR46621">
    <property type="entry name" value="SNRNA-ACTIVATING PROTEIN COMPLEX SUBUNIT 4"/>
    <property type="match status" value="1"/>
</dbReference>
<dbReference type="InterPro" id="IPR009057">
    <property type="entry name" value="Homeodomain-like_sf"/>
</dbReference>
<feature type="domain" description="HTH myb-type" evidence="7">
    <location>
        <begin position="158"/>
        <end position="206"/>
    </location>
</feature>
<gene>
    <name evidence="8" type="ORF">M9Y10_042079</name>
</gene>
<evidence type="ECO:0000313" key="9">
    <source>
        <dbReference type="Proteomes" id="UP001470230"/>
    </source>
</evidence>
<dbReference type="PANTHER" id="PTHR46621:SF1">
    <property type="entry name" value="SNRNA-ACTIVATING PROTEIN COMPLEX SUBUNIT 4"/>
    <property type="match status" value="1"/>
</dbReference>
<feature type="region of interest" description="Disordered" evidence="5">
    <location>
        <begin position="261"/>
        <end position="307"/>
    </location>
</feature>
<evidence type="ECO:0000256" key="3">
    <source>
        <dbReference type="ARBA" id="ARBA00023163"/>
    </source>
</evidence>
<name>A0ABR2K6C6_9EUKA</name>
<dbReference type="Gene3D" id="1.10.10.60">
    <property type="entry name" value="Homeodomain-like"/>
    <property type="match status" value="2"/>
</dbReference>
<feature type="domain" description="HTH myb-type" evidence="7">
    <location>
        <begin position="208"/>
        <end position="258"/>
    </location>
</feature>
<evidence type="ECO:0000259" key="6">
    <source>
        <dbReference type="PROSITE" id="PS50090"/>
    </source>
</evidence>
<dbReference type="CDD" id="cd00167">
    <property type="entry name" value="SANT"/>
    <property type="match status" value="2"/>
</dbReference>
<dbReference type="Pfam" id="PF13921">
    <property type="entry name" value="Myb_DNA-bind_6"/>
    <property type="match status" value="1"/>
</dbReference>
<evidence type="ECO:0008006" key="10">
    <source>
        <dbReference type="Google" id="ProtNLM"/>
    </source>
</evidence>
<protein>
    <recommendedName>
        <fullName evidence="10">Myb-like DNA-binding domain containing protein</fullName>
    </recommendedName>
</protein>
<evidence type="ECO:0000256" key="2">
    <source>
        <dbReference type="ARBA" id="ARBA00023125"/>
    </source>
</evidence>
<comment type="caution">
    <text evidence="8">The sequence shown here is derived from an EMBL/GenBank/DDBJ whole genome shotgun (WGS) entry which is preliminary data.</text>
</comment>
<dbReference type="SMART" id="SM00717">
    <property type="entry name" value="SANT"/>
    <property type="match status" value="2"/>
</dbReference>
<dbReference type="InterPro" id="IPR001005">
    <property type="entry name" value="SANT/Myb"/>
</dbReference>
<keyword evidence="4" id="KW-0539">Nucleus</keyword>
<evidence type="ECO:0000256" key="5">
    <source>
        <dbReference type="SAM" id="MobiDB-lite"/>
    </source>
</evidence>
<feature type="compositionally biased region" description="Polar residues" evidence="5">
    <location>
        <begin position="263"/>
        <end position="275"/>
    </location>
</feature>
<feature type="domain" description="Myb-like" evidence="6">
    <location>
        <begin position="158"/>
        <end position="202"/>
    </location>
</feature>
<accession>A0ABR2K6C6</accession>
<dbReference type="SUPFAM" id="SSF46689">
    <property type="entry name" value="Homeodomain-like"/>
    <property type="match status" value="2"/>
</dbReference>
<evidence type="ECO:0000256" key="1">
    <source>
        <dbReference type="ARBA" id="ARBA00023015"/>
    </source>
</evidence>
<dbReference type="InterPro" id="IPR051575">
    <property type="entry name" value="Myb-like_DNA-bd"/>
</dbReference>
<dbReference type="EMBL" id="JAPFFF010000007">
    <property type="protein sequence ID" value="KAK8886614.1"/>
    <property type="molecule type" value="Genomic_DNA"/>
</dbReference>
<evidence type="ECO:0000256" key="4">
    <source>
        <dbReference type="ARBA" id="ARBA00023242"/>
    </source>
</evidence>
<reference evidence="8 9" key="1">
    <citation type="submission" date="2024-04" db="EMBL/GenBank/DDBJ databases">
        <title>Tritrichomonas musculus Genome.</title>
        <authorList>
            <person name="Alves-Ferreira E."/>
            <person name="Grigg M."/>
            <person name="Lorenzi H."/>
            <person name="Galac M."/>
        </authorList>
    </citation>
    <scope>NUCLEOTIDE SEQUENCE [LARGE SCALE GENOMIC DNA]</scope>
    <source>
        <strain evidence="8 9">EAF2021</strain>
    </source>
</reference>
<dbReference type="PROSITE" id="PS51294">
    <property type="entry name" value="HTH_MYB"/>
    <property type="match status" value="2"/>
</dbReference>
<keyword evidence="1" id="KW-0805">Transcription regulation</keyword>
<organism evidence="8 9">
    <name type="scientific">Tritrichomonas musculus</name>
    <dbReference type="NCBI Taxonomy" id="1915356"/>
    <lineage>
        <taxon>Eukaryota</taxon>
        <taxon>Metamonada</taxon>
        <taxon>Parabasalia</taxon>
        <taxon>Tritrichomonadida</taxon>
        <taxon>Tritrichomonadidae</taxon>
        <taxon>Tritrichomonas</taxon>
    </lineage>
</organism>
<keyword evidence="9" id="KW-1185">Reference proteome</keyword>
<proteinExistence type="predicted"/>
<feature type="region of interest" description="Disordered" evidence="5">
    <location>
        <begin position="102"/>
        <end position="139"/>
    </location>
</feature>
<dbReference type="InterPro" id="IPR017930">
    <property type="entry name" value="Myb_dom"/>
</dbReference>